<dbReference type="EMBL" id="OX465081">
    <property type="protein sequence ID" value="CAI9285834.1"/>
    <property type="molecule type" value="Genomic_DNA"/>
</dbReference>
<protein>
    <submittedName>
        <fullName evidence="2">Uncharacterized protein</fullName>
    </submittedName>
</protein>
<evidence type="ECO:0000313" key="2">
    <source>
        <dbReference type="EMBL" id="CAI9285834.1"/>
    </source>
</evidence>
<gene>
    <name evidence="2" type="ORF">LSALG_LOCUS25289</name>
</gene>
<name>A0AA36E773_LACSI</name>
<accession>A0AA36E773</accession>
<keyword evidence="3" id="KW-1185">Reference proteome</keyword>
<sequence>MSSMINRSGRSRKKSKRILLKTAFSKFTNDESNPLLIDIEDENNEGNEHVQPQIRREGQKKCGERVNRTPAHSMRRDLKVVVLSSDSKKNMKPKVNVKKFDGGNSRFSKAKKNIQKKGLIESYDLIEDSGLNKENELRTKRRFDRCKIKGDEVVVINSFSGKDNVTVKKLHEDEDSGFEVDKPVVTRKKRRHHTSFKDDDKENVKKFKRQRNKEGNVLKPRKLPKVVASGAKKLGEYKYGHLQMFRTVVCITLARNRKLIFLLLVWGIC</sequence>
<dbReference type="Proteomes" id="UP001177003">
    <property type="component" value="Chromosome 5"/>
</dbReference>
<feature type="region of interest" description="Disordered" evidence="1">
    <location>
        <begin position="41"/>
        <end position="71"/>
    </location>
</feature>
<evidence type="ECO:0000313" key="3">
    <source>
        <dbReference type="Proteomes" id="UP001177003"/>
    </source>
</evidence>
<feature type="compositionally biased region" description="Basic and acidic residues" evidence="1">
    <location>
        <begin position="54"/>
        <end position="67"/>
    </location>
</feature>
<reference evidence="2" key="1">
    <citation type="submission" date="2023-04" db="EMBL/GenBank/DDBJ databases">
        <authorList>
            <person name="Vijverberg K."/>
            <person name="Xiong W."/>
            <person name="Schranz E."/>
        </authorList>
    </citation>
    <scope>NUCLEOTIDE SEQUENCE</scope>
</reference>
<dbReference type="AlphaFoldDB" id="A0AA36E773"/>
<proteinExistence type="predicted"/>
<evidence type="ECO:0000256" key="1">
    <source>
        <dbReference type="SAM" id="MobiDB-lite"/>
    </source>
</evidence>
<organism evidence="2 3">
    <name type="scientific">Lactuca saligna</name>
    <name type="common">Willowleaf lettuce</name>
    <dbReference type="NCBI Taxonomy" id="75948"/>
    <lineage>
        <taxon>Eukaryota</taxon>
        <taxon>Viridiplantae</taxon>
        <taxon>Streptophyta</taxon>
        <taxon>Embryophyta</taxon>
        <taxon>Tracheophyta</taxon>
        <taxon>Spermatophyta</taxon>
        <taxon>Magnoliopsida</taxon>
        <taxon>eudicotyledons</taxon>
        <taxon>Gunneridae</taxon>
        <taxon>Pentapetalae</taxon>
        <taxon>asterids</taxon>
        <taxon>campanulids</taxon>
        <taxon>Asterales</taxon>
        <taxon>Asteraceae</taxon>
        <taxon>Cichorioideae</taxon>
        <taxon>Cichorieae</taxon>
        <taxon>Lactucinae</taxon>
        <taxon>Lactuca</taxon>
    </lineage>
</organism>